<dbReference type="Proteomes" id="UP001204833">
    <property type="component" value="Unassembled WGS sequence"/>
</dbReference>
<dbReference type="GeneID" id="76148871"/>
<evidence type="ECO:0000256" key="1">
    <source>
        <dbReference type="SAM" id="MobiDB-lite"/>
    </source>
</evidence>
<name>A0AAD5BIJ8_9ASCO</name>
<gene>
    <name evidence="2" type="ORF">KGF57_000812</name>
</gene>
<evidence type="ECO:0000313" key="3">
    <source>
        <dbReference type="Proteomes" id="UP001204833"/>
    </source>
</evidence>
<reference evidence="2 3" key="1">
    <citation type="journal article" date="2022" name="DNA Res.">
        <title>Genome analysis of five recently described species of the CUG-Ser clade uncovers Candida theae as a new hybrid lineage with pathogenic potential in the Candida parapsilosis species complex.</title>
        <authorList>
            <person name="Mixao V."/>
            <person name="Del Olmo V."/>
            <person name="Hegedusova E."/>
            <person name="Saus E."/>
            <person name="Pryszcz L."/>
            <person name="Cillingova A."/>
            <person name="Nosek J."/>
            <person name="Gabaldon T."/>
        </authorList>
    </citation>
    <scope>NUCLEOTIDE SEQUENCE [LARGE SCALE GENOMIC DNA]</scope>
    <source>
        <strain evidence="2 3">CBS 12239</strain>
    </source>
</reference>
<proteinExistence type="predicted"/>
<comment type="caution">
    <text evidence="2">The sequence shown here is derived from an EMBL/GenBank/DDBJ whole genome shotgun (WGS) entry which is preliminary data.</text>
</comment>
<keyword evidence="3" id="KW-1185">Reference proteome</keyword>
<feature type="region of interest" description="Disordered" evidence="1">
    <location>
        <begin position="114"/>
        <end position="136"/>
    </location>
</feature>
<protein>
    <submittedName>
        <fullName evidence="2">Uncharacterized protein</fullName>
    </submittedName>
</protein>
<evidence type="ECO:0000313" key="2">
    <source>
        <dbReference type="EMBL" id="KAI5965019.1"/>
    </source>
</evidence>
<accession>A0AAD5BIJ8</accession>
<dbReference type="AlphaFoldDB" id="A0AAD5BIJ8"/>
<dbReference type="EMBL" id="JAIHNG010000046">
    <property type="protein sequence ID" value="KAI5965019.1"/>
    <property type="molecule type" value="Genomic_DNA"/>
</dbReference>
<dbReference type="RefSeq" id="XP_051610586.1">
    <property type="nucleotide sequence ID" value="XM_051755320.1"/>
</dbReference>
<organism evidence="2 3">
    <name type="scientific">Candida theae</name>
    <dbReference type="NCBI Taxonomy" id="1198502"/>
    <lineage>
        <taxon>Eukaryota</taxon>
        <taxon>Fungi</taxon>
        <taxon>Dikarya</taxon>
        <taxon>Ascomycota</taxon>
        <taxon>Saccharomycotina</taxon>
        <taxon>Pichiomycetes</taxon>
        <taxon>Debaryomycetaceae</taxon>
        <taxon>Candida/Lodderomyces clade</taxon>
        <taxon>Candida</taxon>
    </lineage>
</organism>
<sequence length="296" mass="34193">MIREQDFELTPEDHSSTIDAVIERYPYYTTVRLISDASVDFTPKPCLREVTNTTNLMDLIRSKNTASESYIEAVPMDQVRLDPSFQNKLQFHGNPQNEAVIHIDQLSYQKLPNLNPPAETWHRTRRKRRSEPCVDSPQVRKITNDKIGSGGHNHSRYRYKIKIKLCHQALLESIIKTLFSNAQVESYIYDESINLPIPEVRKDTMHMPVNQVALSDLDDFKQKAEGLLMLYTDLDPQQVITNMDVDTIALTRYTMHNVCSKSITGAEWKLLSLHTKDTHTFIQRYQGSILVRDEIS</sequence>